<dbReference type="Proteomes" id="UP000773614">
    <property type="component" value="Unassembled WGS sequence"/>
</dbReference>
<dbReference type="InterPro" id="IPR050196">
    <property type="entry name" value="Cytochrome_P450_Monoox"/>
</dbReference>
<dbReference type="GO" id="GO:0004497">
    <property type="term" value="F:monooxygenase activity"/>
    <property type="evidence" value="ECO:0007669"/>
    <property type="project" value="UniProtKB-KW"/>
</dbReference>
<comment type="similarity">
    <text evidence="1 8">Belongs to the cytochrome P450 family.</text>
</comment>
<dbReference type="AlphaFoldDB" id="A0A964T1N4"/>
<dbReference type="InterPro" id="IPR001128">
    <property type="entry name" value="Cyt_P450"/>
</dbReference>
<protein>
    <submittedName>
        <fullName evidence="9">Cytochrome P450</fullName>
    </submittedName>
</protein>
<dbReference type="Pfam" id="PF00067">
    <property type="entry name" value="p450"/>
    <property type="match status" value="1"/>
</dbReference>
<proteinExistence type="inferred from homology"/>
<evidence type="ECO:0000256" key="4">
    <source>
        <dbReference type="ARBA" id="ARBA00023002"/>
    </source>
</evidence>
<keyword evidence="10" id="KW-1185">Reference proteome</keyword>
<evidence type="ECO:0000313" key="10">
    <source>
        <dbReference type="Proteomes" id="UP000773614"/>
    </source>
</evidence>
<dbReference type="RefSeq" id="WP_161139075.1">
    <property type="nucleotide sequence ID" value="NZ_SPKJ01000005.1"/>
</dbReference>
<dbReference type="InterPro" id="IPR036396">
    <property type="entry name" value="Cyt_P450_sf"/>
</dbReference>
<feature type="binding site" description="axial binding residue" evidence="7">
    <location>
        <position position="401"/>
    </location>
    <ligand>
        <name>heme</name>
        <dbReference type="ChEBI" id="CHEBI:30413"/>
    </ligand>
    <ligandPart>
        <name>Fe</name>
        <dbReference type="ChEBI" id="CHEBI:18248"/>
    </ligandPart>
</feature>
<keyword evidence="5 7" id="KW-0408">Iron</keyword>
<evidence type="ECO:0000256" key="6">
    <source>
        <dbReference type="ARBA" id="ARBA00023033"/>
    </source>
</evidence>
<dbReference type="GO" id="GO:0020037">
    <property type="term" value="F:heme binding"/>
    <property type="evidence" value="ECO:0007669"/>
    <property type="project" value="InterPro"/>
</dbReference>
<dbReference type="InterPro" id="IPR002401">
    <property type="entry name" value="Cyt_P450_E_grp-I"/>
</dbReference>
<dbReference type="GO" id="GO:0005506">
    <property type="term" value="F:iron ion binding"/>
    <property type="evidence" value="ECO:0007669"/>
    <property type="project" value="InterPro"/>
</dbReference>
<name>A0A964T1N4_9HYPH</name>
<accession>A0A964T1N4</accession>
<keyword evidence="6 8" id="KW-0503">Monooxygenase</keyword>
<dbReference type="PROSITE" id="PS00086">
    <property type="entry name" value="CYTOCHROME_P450"/>
    <property type="match status" value="1"/>
</dbReference>
<dbReference type="PRINTS" id="PR00463">
    <property type="entry name" value="EP450I"/>
</dbReference>
<evidence type="ECO:0000256" key="7">
    <source>
        <dbReference type="PIRSR" id="PIRSR602401-1"/>
    </source>
</evidence>
<evidence type="ECO:0000256" key="1">
    <source>
        <dbReference type="ARBA" id="ARBA00010617"/>
    </source>
</evidence>
<comment type="caution">
    <text evidence="9">The sequence shown here is derived from an EMBL/GenBank/DDBJ whole genome shotgun (WGS) entry which is preliminary data.</text>
</comment>
<dbReference type="PRINTS" id="PR00385">
    <property type="entry name" value="P450"/>
</dbReference>
<reference evidence="9" key="1">
    <citation type="submission" date="2019-03" db="EMBL/GenBank/DDBJ databases">
        <title>Afifella sp. nov., isolated from activated sludge.</title>
        <authorList>
            <person name="Li Q."/>
            <person name="Liu Y."/>
        </authorList>
    </citation>
    <scope>NUCLEOTIDE SEQUENCE</scope>
    <source>
        <strain evidence="9">L72</strain>
    </source>
</reference>
<organism evidence="9 10">
    <name type="scientific">Propylenella binzhouense</name>
    <dbReference type="NCBI Taxonomy" id="2555902"/>
    <lineage>
        <taxon>Bacteria</taxon>
        <taxon>Pseudomonadati</taxon>
        <taxon>Pseudomonadota</taxon>
        <taxon>Alphaproteobacteria</taxon>
        <taxon>Hyphomicrobiales</taxon>
        <taxon>Propylenellaceae</taxon>
        <taxon>Propylenella</taxon>
    </lineage>
</organism>
<dbReference type="EMBL" id="SPKJ01000005">
    <property type="protein sequence ID" value="MYZ46741.1"/>
    <property type="molecule type" value="Genomic_DNA"/>
</dbReference>
<keyword evidence="3 7" id="KW-0479">Metal-binding</keyword>
<dbReference type="PANTHER" id="PTHR24291:SF50">
    <property type="entry name" value="BIFUNCTIONAL ALBAFLAVENONE MONOOXYGENASE_TERPENE SYNTHASE"/>
    <property type="match status" value="1"/>
</dbReference>
<dbReference type="OrthoDB" id="9764248at2"/>
<evidence type="ECO:0000256" key="3">
    <source>
        <dbReference type="ARBA" id="ARBA00022723"/>
    </source>
</evidence>
<keyword evidence="2 7" id="KW-0349">Heme</keyword>
<keyword evidence="4 8" id="KW-0560">Oxidoreductase</keyword>
<evidence type="ECO:0000256" key="5">
    <source>
        <dbReference type="ARBA" id="ARBA00023004"/>
    </source>
</evidence>
<dbReference type="GO" id="GO:0016705">
    <property type="term" value="F:oxidoreductase activity, acting on paired donors, with incorporation or reduction of molecular oxygen"/>
    <property type="evidence" value="ECO:0007669"/>
    <property type="project" value="InterPro"/>
</dbReference>
<evidence type="ECO:0000256" key="2">
    <source>
        <dbReference type="ARBA" id="ARBA00022617"/>
    </source>
</evidence>
<dbReference type="InterPro" id="IPR017972">
    <property type="entry name" value="Cyt_P450_CS"/>
</dbReference>
<comment type="cofactor">
    <cofactor evidence="7">
        <name>heme</name>
        <dbReference type="ChEBI" id="CHEBI:30413"/>
    </cofactor>
</comment>
<dbReference type="SUPFAM" id="SSF48264">
    <property type="entry name" value="Cytochrome P450"/>
    <property type="match status" value="1"/>
</dbReference>
<evidence type="ECO:0000256" key="8">
    <source>
        <dbReference type="RuleBase" id="RU000461"/>
    </source>
</evidence>
<gene>
    <name evidence="9" type="ORF">E4O86_03275</name>
</gene>
<dbReference type="Gene3D" id="1.10.630.10">
    <property type="entry name" value="Cytochrome P450"/>
    <property type="match status" value="1"/>
</dbReference>
<dbReference type="PANTHER" id="PTHR24291">
    <property type="entry name" value="CYTOCHROME P450 FAMILY 4"/>
    <property type="match status" value="1"/>
</dbReference>
<evidence type="ECO:0000313" key="9">
    <source>
        <dbReference type="EMBL" id="MYZ46741.1"/>
    </source>
</evidence>
<sequence length="454" mass="49756">MTERDPVKLAHPKAPLSRAALLRTLVRNPLEVWPEAAFDQAIGSERLFGRQTVSVFDPDLIRTVLVDEADAFRKGEVVLRTLGPALGNGILTSDGADWRRQRRTAAPIFRHERILGFVPAMIAAAERTAARWRAFPDGTVVDVADAMMRTTFDVVVETMLSGAGDIDVSGFSRAITDYLDPIGWQAAFSLLGAPRWMPHPGSRRAAAARRYLRAELGRVIAERRRSPVPRDDLIELLLAACDGDTGRRMGDEELADNLLTFVTAGHETTALALTWSLYLLGGSPATEARVRQEIHAEMPPGAAVTPAAVERLPFTRQVILEAMRLYPPAPLIVRKAVRPVRIGPVAVEEGARVQVPVYVVHRHRALWAAPDRFDPGRFAPEAAKARHRYAYLPFGAGPRICIGMGFALLEATAILAVLLRTARLEPLPGHAPYPVLKITLRPRGGLPMRVRSGA</sequence>